<dbReference type="Proteomes" id="UP000321129">
    <property type="component" value="Unassembled WGS sequence"/>
</dbReference>
<evidence type="ECO:0000313" key="2">
    <source>
        <dbReference type="Proteomes" id="UP000321129"/>
    </source>
</evidence>
<organism evidence="1 2">
    <name type="scientific">Flavisphingopyxis soli</name>
    <dbReference type="NCBI Taxonomy" id="2601267"/>
    <lineage>
        <taxon>Bacteria</taxon>
        <taxon>Pseudomonadati</taxon>
        <taxon>Pseudomonadota</taxon>
        <taxon>Alphaproteobacteria</taxon>
        <taxon>Sphingomonadales</taxon>
        <taxon>Sphingopyxidaceae</taxon>
        <taxon>Flavisphingopyxis</taxon>
    </lineage>
</organism>
<accession>A0A5C6UP60</accession>
<dbReference type="EMBL" id="VOPY01000001">
    <property type="protein sequence ID" value="TXC73931.1"/>
    <property type="molecule type" value="Genomic_DNA"/>
</dbReference>
<proteinExistence type="predicted"/>
<protein>
    <submittedName>
        <fullName evidence="1">Uncharacterized protein</fullName>
    </submittedName>
</protein>
<name>A0A5C6UP60_9SPHN</name>
<dbReference type="RefSeq" id="WP_147121768.1">
    <property type="nucleotide sequence ID" value="NZ_VOPY01000001.1"/>
</dbReference>
<keyword evidence="2" id="KW-1185">Reference proteome</keyword>
<comment type="caution">
    <text evidence="1">The sequence shown here is derived from an EMBL/GenBank/DDBJ whole genome shotgun (WGS) entry which is preliminary data.</text>
</comment>
<reference evidence="1 2" key="1">
    <citation type="submission" date="2019-08" db="EMBL/GenBank/DDBJ databases">
        <title>Sphingorhabdus soil sp. nov., isolated from arctic soil.</title>
        <authorList>
            <person name="Liu Y."/>
        </authorList>
    </citation>
    <scope>NUCLEOTIDE SEQUENCE [LARGE SCALE GENOMIC DNA]</scope>
    <source>
        <strain evidence="1 2">D-2Q-5-6</strain>
    </source>
</reference>
<gene>
    <name evidence="1" type="ORF">FSZ31_04210</name>
</gene>
<sequence>MTAPARIDLAPDRAPLAGAGRFDLGEAGELAALLAHVADLIPEIVAKRIDQVTRHGHTAARDDAAPADALAKVAYAYAGDALDLSGGEDPARIARCRMKHINAIAAGFAAVARIDRAVAQSIALGEEEERKSA</sequence>
<dbReference type="AlphaFoldDB" id="A0A5C6UP60"/>
<evidence type="ECO:0000313" key="1">
    <source>
        <dbReference type="EMBL" id="TXC73931.1"/>
    </source>
</evidence>